<evidence type="ECO:0000313" key="2">
    <source>
        <dbReference type="Proteomes" id="UP000182060"/>
    </source>
</evidence>
<dbReference type="EMBL" id="CP015017">
    <property type="protein sequence ID" value="APC01125.1"/>
    <property type="molecule type" value="Genomic_DNA"/>
</dbReference>
<proteinExistence type="predicted"/>
<protein>
    <submittedName>
        <fullName evidence="1">Transcriptional regulator</fullName>
    </submittedName>
</protein>
<organism evidence="1 2">
    <name type="scientific">Polynucleobacter asymbioticus</name>
    <dbReference type="NCBI Taxonomy" id="576611"/>
    <lineage>
        <taxon>Bacteria</taxon>
        <taxon>Pseudomonadati</taxon>
        <taxon>Pseudomonadota</taxon>
        <taxon>Betaproteobacteria</taxon>
        <taxon>Burkholderiales</taxon>
        <taxon>Burkholderiaceae</taxon>
        <taxon>Polynucleobacter</taxon>
    </lineage>
</organism>
<dbReference type="Pfam" id="PF05930">
    <property type="entry name" value="Phage_AlpA"/>
    <property type="match status" value="1"/>
</dbReference>
<dbReference type="RefSeq" id="WP_071539173.1">
    <property type="nucleotide sequence ID" value="NZ_CP015016.1"/>
</dbReference>
<accession>A0AAC9IUX5</accession>
<name>A0AAC9IUX5_9BURK</name>
<dbReference type="AlphaFoldDB" id="A0AAC9IUX5"/>
<evidence type="ECO:0000313" key="1">
    <source>
        <dbReference type="EMBL" id="APC01125.1"/>
    </source>
</evidence>
<dbReference type="Proteomes" id="UP000182060">
    <property type="component" value="Chromosome"/>
</dbReference>
<reference evidence="1" key="1">
    <citation type="journal article" date="2017" name="Appl. Environ. Microbiol.">
        <title>Microdiversification of a pelagic Polynucleobacter species is mainly driven by acquisition of genomic islands from a partially interspecific gene pool.</title>
        <authorList>
            <person name="Hoetzinger M."/>
            <person name="Hahn M.W."/>
            <person name="Jezberova J."/>
            <person name="Schmidt J."/>
            <person name="Koll U."/>
        </authorList>
    </citation>
    <scope>NUCLEOTIDE SEQUENCE</scope>
    <source>
        <strain evidence="1">MWH-RechtKol4</strain>
    </source>
</reference>
<sequence>MPSKVTSPKAVTLPHDGMSRWSQIKSFVPISREKFRQMVRDGQAPKPVRLGIRCTMWHNSELHKFLADPTGYDAGGK</sequence>
<gene>
    <name evidence="1" type="ORF">AOC25_05610</name>
</gene>
<dbReference type="InterPro" id="IPR010260">
    <property type="entry name" value="AlpA"/>
</dbReference>